<keyword evidence="2" id="KW-0175">Coiled coil</keyword>
<dbReference type="Pfam" id="PF04717">
    <property type="entry name" value="Phage_base_V"/>
    <property type="match status" value="1"/>
</dbReference>
<gene>
    <name evidence="6" type="ORF">DM558_05100</name>
</gene>
<proteinExistence type="inferred from homology"/>
<dbReference type="NCBIfam" id="TIGR03361">
    <property type="entry name" value="VI_Rhs_Vgr"/>
    <property type="match status" value="1"/>
</dbReference>
<dbReference type="Gene3D" id="2.40.50.230">
    <property type="entry name" value="Gp5 N-terminal domain"/>
    <property type="match status" value="1"/>
</dbReference>
<dbReference type="InterPro" id="IPR037026">
    <property type="entry name" value="Vgr_OB-fold_dom_sf"/>
</dbReference>
<dbReference type="SUPFAM" id="SSF69349">
    <property type="entry name" value="Phage fibre proteins"/>
    <property type="match status" value="1"/>
</dbReference>
<dbReference type="InterPro" id="IPR006531">
    <property type="entry name" value="Gp5/Vgr_OB"/>
</dbReference>
<dbReference type="RefSeq" id="WP_127162360.1">
    <property type="nucleotide sequence ID" value="NZ_CP029822.1"/>
</dbReference>
<dbReference type="Gene3D" id="3.55.50.10">
    <property type="entry name" value="Baseplate protein-like domains"/>
    <property type="match status" value="1"/>
</dbReference>
<name>A0A3Q9JN12_9GAMM</name>
<dbReference type="KEGG" id="emo:DM558_05100"/>
<dbReference type="PANTHER" id="PTHR32305:SF11">
    <property type="entry name" value="TYPE VI SECRETION SYSTEM SPIKE PROTEIN VGRG3"/>
    <property type="match status" value="1"/>
</dbReference>
<evidence type="ECO:0000259" key="3">
    <source>
        <dbReference type="Pfam" id="PF04717"/>
    </source>
</evidence>
<feature type="domain" description="Putative type VI secretion system Rhs element associated Vgr" evidence="5">
    <location>
        <begin position="515"/>
        <end position="625"/>
    </location>
</feature>
<dbReference type="NCBIfam" id="TIGR01646">
    <property type="entry name" value="vgr_GE"/>
    <property type="match status" value="1"/>
</dbReference>
<evidence type="ECO:0000256" key="1">
    <source>
        <dbReference type="ARBA" id="ARBA00005558"/>
    </source>
</evidence>
<dbReference type="Pfam" id="PF05954">
    <property type="entry name" value="Phage_GPD"/>
    <property type="match status" value="1"/>
</dbReference>
<accession>A0A3Q9JN12</accession>
<dbReference type="Proteomes" id="UP000273143">
    <property type="component" value="Chromosome"/>
</dbReference>
<evidence type="ECO:0000259" key="5">
    <source>
        <dbReference type="Pfam" id="PF13296"/>
    </source>
</evidence>
<comment type="similarity">
    <text evidence="1">Belongs to the VgrG protein family.</text>
</comment>
<evidence type="ECO:0000256" key="2">
    <source>
        <dbReference type="SAM" id="Coils"/>
    </source>
</evidence>
<evidence type="ECO:0000259" key="4">
    <source>
        <dbReference type="Pfam" id="PF10106"/>
    </source>
</evidence>
<evidence type="ECO:0000313" key="6">
    <source>
        <dbReference type="EMBL" id="AZS50191.1"/>
    </source>
</evidence>
<dbReference type="AlphaFoldDB" id="A0A3Q9JN12"/>
<dbReference type="Pfam" id="PF13296">
    <property type="entry name" value="T6SS_Vgr"/>
    <property type="match status" value="1"/>
</dbReference>
<dbReference type="PANTHER" id="PTHR32305">
    <property type="match status" value="1"/>
</dbReference>
<dbReference type="InterPro" id="IPR017847">
    <property type="entry name" value="T6SS_RhsGE_Vgr_subset"/>
</dbReference>
<feature type="domain" description="Gp5/Type VI secretion system Vgr protein OB-fold" evidence="3">
    <location>
        <begin position="427"/>
        <end position="493"/>
    </location>
</feature>
<feature type="domain" description="DUF2345" evidence="4">
    <location>
        <begin position="648"/>
        <end position="791"/>
    </location>
</feature>
<keyword evidence="7" id="KW-1185">Reference proteome</keyword>
<feature type="coiled-coil region" evidence="2">
    <location>
        <begin position="602"/>
        <end position="635"/>
    </location>
</feature>
<reference evidence="7" key="1">
    <citation type="submission" date="2018-06" db="EMBL/GenBank/DDBJ databases">
        <title>Complete genome of Pseudomonas insecticola strain QZS01.</title>
        <authorList>
            <person name="Wang J."/>
            <person name="Su Q."/>
        </authorList>
    </citation>
    <scope>NUCLEOTIDE SEQUENCE [LARGE SCALE GENOMIC DNA]</scope>
    <source>
        <strain evidence="7">QZS01</strain>
    </source>
</reference>
<dbReference type="EMBL" id="CP029822">
    <property type="protein sequence ID" value="AZS50191.1"/>
    <property type="molecule type" value="Genomic_DNA"/>
</dbReference>
<dbReference type="InterPro" id="IPR006533">
    <property type="entry name" value="T6SS_Vgr_RhsGE"/>
</dbReference>
<sequence>MFEITNNTSFFLEVEDASSARLQVLSFDGIESLNTEYAIEVTLVSDHLRFDVSSLLSKKAFLAFNGSKTSGIHGIVYAVRRGTISEHYAEYKILLMPRFTHLRKRTNHRTFINKTVPQIIKTLLEEQGLLENAQFVFKFKEAAVYTPREFCCQYGESDADFIHRLCEECGIAIHYEFSQTEHLMVFSDAIPFFPKLTPAYLYRPDAGMTTDQMVFKRFDVELLTNASVAAERNYNFKNKKHPESAAVRATLTKANQANEPQLEHYQYPSLGNTQTQTNYQTKLTIERLNANRILAEASSNINTLHSGYYVSIEDYPLVDGLNANEPWLIQQIHHQGRQPQVLEAFASTHSAESYLTPSLLQKHFKHPIQEELQFTSNSFQQGYRNCLVATPQQIIYRPQYLHLKPRVLGTQTALVTGPQNEEIYCDEYGRVKIQFHWDRLGQYNEHSSHWIRVANNWAHHKYGAIEIPRIGMEVVVDFIEGDIDNPIIRGAVHNGISQVPYDLPRIKTQSTLKSKEYKGEGYNEVLLDDTTGQVKTQIHSTPGTSQLNLGVLTHPRNLPNTKKNGEARGLGFELRTDEWGAVRAGKGLYVSTDERNKASSQQLDMQEAIDQLKRALQLAEELAKSSQQANALKTDTANQKYQLDTVYTQLTKPGMLTSAAEGFAFTTPKAAQISAQGNITLTAGENTDLSTAQNFRVAAAQGISLYSVNQDMQLIANKGQVKVQAQANQMELVADKTLKIVSTEDQVIVSADKELLLTSGGAYIKIKDGNIYLHAPGVIENKALAYPHAEPANIGMDMPEFVSASSPSSQFFRPRRPICIECLKTAAEYSAMTLEVS</sequence>
<dbReference type="SUPFAM" id="SSF69279">
    <property type="entry name" value="Phage tail proteins"/>
    <property type="match status" value="2"/>
</dbReference>
<dbReference type="InterPro" id="IPR050708">
    <property type="entry name" value="T6SS_VgrG/RHS"/>
</dbReference>
<evidence type="ECO:0000313" key="7">
    <source>
        <dbReference type="Proteomes" id="UP000273143"/>
    </source>
</evidence>
<organism evidence="6 7">
    <name type="scientific">Entomomonas moraniae</name>
    <dbReference type="NCBI Taxonomy" id="2213226"/>
    <lineage>
        <taxon>Bacteria</taxon>
        <taxon>Pseudomonadati</taxon>
        <taxon>Pseudomonadota</taxon>
        <taxon>Gammaproteobacteria</taxon>
        <taxon>Pseudomonadales</taxon>
        <taxon>Pseudomonadaceae</taxon>
        <taxon>Entomomonas</taxon>
    </lineage>
</organism>
<dbReference type="Gene3D" id="2.30.110.50">
    <property type="match status" value="1"/>
</dbReference>
<dbReference type="Pfam" id="PF10106">
    <property type="entry name" value="DUF2345"/>
    <property type="match status" value="1"/>
</dbReference>
<dbReference type="InterPro" id="IPR028244">
    <property type="entry name" value="T6SS_Rhs_Vgr_dom"/>
</dbReference>
<protein>
    <submittedName>
        <fullName evidence="6">Type VI secretion system tip protein VgrG</fullName>
    </submittedName>
</protein>
<dbReference type="SUPFAM" id="SSF69255">
    <property type="entry name" value="gp5 N-terminal domain-like"/>
    <property type="match status" value="1"/>
</dbReference>
<dbReference type="InterPro" id="IPR018769">
    <property type="entry name" value="VgrG2_DUF2345"/>
</dbReference>
<dbReference type="Gene3D" id="4.10.220.110">
    <property type="match status" value="1"/>
</dbReference>